<reference evidence="2" key="2">
    <citation type="submission" date="2022-01" db="EMBL/GenBank/DDBJ databases">
        <authorList>
            <person name="Yamashiro T."/>
            <person name="Shiraishi A."/>
            <person name="Satake H."/>
            <person name="Nakayama K."/>
        </authorList>
    </citation>
    <scope>NUCLEOTIDE SEQUENCE</scope>
</reference>
<keyword evidence="3" id="KW-1185">Reference proteome</keyword>
<comment type="caution">
    <text evidence="2">The sequence shown here is derived from an EMBL/GenBank/DDBJ whole genome shotgun (WGS) entry which is preliminary data.</text>
</comment>
<name>A0ABQ4WRD7_9ASTR</name>
<organism evidence="2 3">
    <name type="scientific">Tanacetum coccineum</name>
    <dbReference type="NCBI Taxonomy" id="301880"/>
    <lineage>
        <taxon>Eukaryota</taxon>
        <taxon>Viridiplantae</taxon>
        <taxon>Streptophyta</taxon>
        <taxon>Embryophyta</taxon>
        <taxon>Tracheophyta</taxon>
        <taxon>Spermatophyta</taxon>
        <taxon>Magnoliopsida</taxon>
        <taxon>eudicotyledons</taxon>
        <taxon>Gunneridae</taxon>
        <taxon>Pentapetalae</taxon>
        <taxon>asterids</taxon>
        <taxon>campanulids</taxon>
        <taxon>Asterales</taxon>
        <taxon>Asteraceae</taxon>
        <taxon>Asteroideae</taxon>
        <taxon>Anthemideae</taxon>
        <taxon>Anthemidinae</taxon>
        <taxon>Tanacetum</taxon>
    </lineage>
</organism>
<sequence>MYLPTQIIPTFGSLFKFEDRVKDLEDDFSKFKQTNLFAEVVSSILDIVDQYLANKMNEAVKTAVQLQSDRLRDEAQAENEDFINTLDENMRKIIKKQVKEQVKEQVSKILPKIEKLVNDQLEAEVLTRSSNQAKTSHAVAANLSELELKKILIDKMENNKSIDRSIQQKTLYKALVDAYETDKDILETYGDTVTFKRRQDDEDEDEEPSAGSNRGSKRRRAGKEPESTSAPKEKTSKSTGKSKEGSKSHQKSTGKSAQAEEPIHADEDLEEPAHQEFDTGFTKDQPVDETTQHPDWFQKPTKPPTPDRDWNKTLLAKHGPVQPWISTLARNEDPRESFNELMDTPLTSEAFVMNRLKVDTLTPELLAGPTYELMKGSCKSLVELEYFLEEVCKATTDQLDWNNPEGQQYPHDFRKPLPLIPNSRGRRVIPFDHFINNDLAYLSGGVSRQSYATSVTKIKAADYGHIKWI</sequence>
<feature type="compositionally biased region" description="Basic and acidic residues" evidence="1">
    <location>
        <begin position="222"/>
        <end position="247"/>
    </location>
</feature>
<feature type="region of interest" description="Disordered" evidence="1">
    <location>
        <begin position="196"/>
        <end position="312"/>
    </location>
</feature>
<dbReference type="EMBL" id="BQNB010008863">
    <property type="protein sequence ID" value="GJS55368.1"/>
    <property type="molecule type" value="Genomic_DNA"/>
</dbReference>
<accession>A0ABQ4WRD7</accession>
<protein>
    <submittedName>
        <fullName evidence="2">Uncharacterized protein</fullName>
    </submittedName>
</protein>
<evidence type="ECO:0000256" key="1">
    <source>
        <dbReference type="SAM" id="MobiDB-lite"/>
    </source>
</evidence>
<reference evidence="2" key="1">
    <citation type="journal article" date="2022" name="Int. J. Mol. Sci.">
        <title>Draft Genome of Tanacetum Coccineum: Genomic Comparison of Closely Related Tanacetum-Family Plants.</title>
        <authorList>
            <person name="Yamashiro T."/>
            <person name="Shiraishi A."/>
            <person name="Nakayama K."/>
            <person name="Satake H."/>
        </authorList>
    </citation>
    <scope>NUCLEOTIDE SEQUENCE</scope>
</reference>
<evidence type="ECO:0000313" key="2">
    <source>
        <dbReference type="EMBL" id="GJS55368.1"/>
    </source>
</evidence>
<proteinExistence type="predicted"/>
<feature type="compositionally biased region" description="Basic and acidic residues" evidence="1">
    <location>
        <begin position="261"/>
        <end position="277"/>
    </location>
</feature>
<dbReference type="Proteomes" id="UP001151760">
    <property type="component" value="Unassembled WGS sequence"/>
</dbReference>
<evidence type="ECO:0000313" key="3">
    <source>
        <dbReference type="Proteomes" id="UP001151760"/>
    </source>
</evidence>
<gene>
    <name evidence="2" type="ORF">Tco_0628730</name>
</gene>